<dbReference type="AlphaFoldDB" id="A0A8I0HRA3"/>
<keyword evidence="3" id="KW-1185">Reference proteome</keyword>
<gene>
    <name evidence="2" type="ORF">H9627_09370</name>
</gene>
<sequence length="392" mass="41505">MSFNADEVRFLIDHLPDIDAATRDLALTKKTMISDVAALRARFGEHGRAVAELAGARRSAEGKLPGDWLMCHDSAQQATPMQVSEVRAQRLVAALGEGATAVDVTCSIGTEGHAVGQVGMGYIGSDLDHARLLMARYNLGGGVDKHSPHLLRADALAPAVTGADVIIADPARRAGGRRITDPAQLLPPLPDLLTAWEGHAMAVKCAPGLDFSGWTGLVSLVSVDGGVKEACLYTPDLADGETREAVIMRGTRTDRITDTLDDAPGEQLAREPGEFIIDPDGAVVRAGLVRHYAVREGLWMLDERIAYLTGNQIPAGTSGFRFIEQVPLKRLKGALAAHGAGSLEILVRGVDVDPDQLRKKLGLKGDQAMAVVITRIGSAGVALVCGAREWNG</sequence>
<dbReference type="InterPro" id="IPR029063">
    <property type="entry name" value="SAM-dependent_MTases_sf"/>
</dbReference>
<proteinExistence type="predicted"/>
<dbReference type="SUPFAM" id="SSF53335">
    <property type="entry name" value="S-adenosyl-L-methionine-dependent methyltransferases"/>
    <property type="match status" value="1"/>
</dbReference>
<protein>
    <submittedName>
        <fullName evidence="2">SAM-dependent methyltransferase</fullName>
    </submittedName>
</protein>
<dbReference type="Pfam" id="PF18096">
    <property type="entry name" value="Thump_like"/>
    <property type="match status" value="1"/>
</dbReference>
<dbReference type="Proteomes" id="UP000650224">
    <property type="component" value="Unassembled WGS sequence"/>
</dbReference>
<feature type="domain" description="THUMP-like" evidence="1">
    <location>
        <begin position="319"/>
        <end position="386"/>
    </location>
</feature>
<name>A0A8I0HRA3_9CORY</name>
<evidence type="ECO:0000313" key="3">
    <source>
        <dbReference type="Proteomes" id="UP000650224"/>
    </source>
</evidence>
<dbReference type="RefSeq" id="WP_191733781.1">
    <property type="nucleotide sequence ID" value="NZ_JACSPR010000006.1"/>
</dbReference>
<accession>A0A8I0HRA3</accession>
<dbReference type="EMBL" id="JACSPR010000006">
    <property type="protein sequence ID" value="MBD8030525.1"/>
    <property type="molecule type" value="Genomic_DNA"/>
</dbReference>
<evidence type="ECO:0000313" key="2">
    <source>
        <dbReference type="EMBL" id="MBD8030525.1"/>
    </source>
</evidence>
<comment type="caution">
    <text evidence="2">The sequence shown here is derived from an EMBL/GenBank/DDBJ whole genome shotgun (WGS) entry which is preliminary data.</text>
</comment>
<reference evidence="2 3" key="1">
    <citation type="submission" date="2020-08" db="EMBL/GenBank/DDBJ databases">
        <title>A Genomic Blueprint of the Chicken Gut Microbiome.</title>
        <authorList>
            <person name="Gilroy R."/>
            <person name="Ravi A."/>
            <person name="Getino M."/>
            <person name="Pursley I."/>
            <person name="Horton D.L."/>
            <person name="Alikhan N.-F."/>
            <person name="Baker D."/>
            <person name="Gharbi K."/>
            <person name="Hall N."/>
            <person name="Watson M."/>
            <person name="Adriaenssens E.M."/>
            <person name="Foster-Nyarko E."/>
            <person name="Jarju S."/>
            <person name="Secka A."/>
            <person name="Antonio M."/>
            <person name="Oren A."/>
            <person name="Chaudhuri R."/>
            <person name="La Ragione R.M."/>
            <person name="Hildebrand F."/>
            <person name="Pallen M.J."/>
        </authorList>
    </citation>
    <scope>NUCLEOTIDE SEQUENCE [LARGE SCALE GENOMIC DNA]</scope>
    <source>
        <strain evidence="2 3">Sa1YVA5</strain>
    </source>
</reference>
<keyword evidence="2" id="KW-0489">Methyltransferase</keyword>
<evidence type="ECO:0000259" key="1">
    <source>
        <dbReference type="Pfam" id="PF18096"/>
    </source>
</evidence>
<organism evidence="2 3">
    <name type="scientific">Corynebacterium gallinarum</name>
    <dbReference type="NCBI Taxonomy" id="2762214"/>
    <lineage>
        <taxon>Bacteria</taxon>
        <taxon>Bacillati</taxon>
        <taxon>Actinomycetota</taxon>
        <taxon>Actinomycetes</taxon>
        <taxon>Mycobacteriales</taxon>
        <taxon>Corynebacteriaceae</taxon>
        <taxon>Corynebacterium</taxon>
    </lineage>
</organism>
<keyword evidence="2" id="KW-0808">Transferase</keyword>
<dbReference type="Gene3D" id="3.40.50.150">
    <property type="entry name" value="Vaccinia Virus protein VP39"/>
    <property type="match status" value="1"/>
</dbReference>
<dbReference type="InterPro" id="IPR041497">
    <property type="entry name" value="Thump-like"/>
</dbReference>
<dbReference type="GO" id="GO:0032259">
    <property type="term" value="P:methylation"/>
    <property type="evidence" value="ECO:0007669"/>
    <property type="project" value="UniProtKB-KW"/>
</dbReference>
<dbReference type="GO" id="GO:0008168">
    <property type="term" value="F:methyltransferase activity"/>
    <property type="evidence" value="ECO:0007669"/>
    <property type="project" value="UniProtKB-KW"/>
</dbReference>